<comment type="caution">
    <text evidence="1">The sequence shown here is derived from an EMBL/GenBank/DDBJ whole genome shotgun (WGS) entry which is preliminary data.</text>
</comment>
<gene>
    <name evidence="1" type="ORF">DMH04_24120</name>
</gene>
<evidence type="ECO:0000313" key="1">
    <source>
        <dbReference type="EMBL" id="RSM83251.1"/>
    </source>
</evidence>
<organism evidence="1 2">
    <name type="scientific">Kibdelosporangium aridum</name>
    <dbReference type="NCBI Taxonomy" id="2030"/>
    <lineage>
        <taxon>Bacteria</taxon>
        <taxon>Bacillati</taxon>
        <taxon>Actinomycetota</taxon>
        <taxon>Actinomycetes</taxon>
        <taxon>Pseudonocardiales</taxon>
        <taxon>Pseudonocardiaceae</taxon>
        <taxon>Kibdelosporangium</taxon>
    </lineage>
</organism>
<reference evidence="1 2" key="1">
    <citation type="submission" date="2018-05" db="EMBL/GenBank/DDBJ databases">
        <title>Evolution of GPA BGCs.</title>
        <authorList>
            <person name="Waglechner N."/>
            <person name="Wright G.D."/>
        </authorList>
    </citation>
    <scope>NUCLEOTIDE SEQUENCE [LARGE SCALE GENOMIC DNA]</scope>
    <source>
        <strain evidence="1 2">A82846</strain>
    </source>
</reference>
<dbReference type="EMBL" id="QHKI01000020">
    <property type="protein sequence ID" value="RSM83251.1"/>
    <property type="molecule type" value="Genomic_DNA"/>
</dbReference>
<proteinExistence type="predicted"/>
<dbReference type="AlphaFoldDB" id="A0A428Z791"/>
<sequence>MTNTPRPRVVSSLTLAATSTAVHVGLLFLNYTLIKWDHQELALNGETLLSEMVMQAVKLTGVPDPSPRWVDLDDLALVCVRLMLFDHAVVIEVADRHREPPNPSEDFRWLSKRWNFYPTQAGRVVWCELELPHFELTERGLPKRPASRAPRIQRSPPPHVDEELLRSVRKGLKNL</sequence>
<dbReference type="Proteomes" id="UP000287547">
    <property type="component" value="Unassembled WGS sequence"/>
</dbReference>
<dbReference type="OrthoDB" id="3476098at2"/>
<name>A0A428Z791_KIBAR</name>
<protein>
    <submittedName>
        <fullName evidence="1">Uncharacterized protein</fullName>
    </submittedName>
</protein>
<accession>A0A428Z791</accession>
<evidence type="ECO:0000313" key="2">
    <source>
        <dbReference type="Proteomes" id="UP000287547"/>
    </source>
</evidence>